<keyword evidence="9" id="KW-1185">Reference proteome</keyword>
<evidence type="ECO:0000256" key="5">
    <source>
        <dbReference type="ARBA" id="ARBA00023316"/>
    </source>
</evidence>
<dbReference type="AlphaFoldDB" id="A0A6L5YGN8"/>
<dbReference type="PANTHER" id="PTHR30582:SF33">
    <property type="entry name" value="EXPORTED PROTEIN"/>
    <property type="match status" value="1"/>
</dbReference>
<dbReference type="SUPFAM" id="SSF141523">
    <property type="entry name" value="L,D-transpeptidase catalytic domain-like"/>
    <property type="match status" value="1"/>
</dbReference>
<dbReference type="PROSITE" id="PS52029">
    <property type="entry name" value="LD_TPASE"/>
    <property type="match status" value="1"/>
</dbReference>
<dbReference type="Pfam" id="PF12229">
    <property type="entry name" value="PG_binding_4"/>
    <property type="match status" value="1"/>
</dbReference>
<dbReference type="Gene3D" id="2.40.440.10">
    <property type="entry name" value="L,D-transpeptidase catalytic domain-like"/>
    <property type="match status" value="1"/>
</dbReference>
<dbReference type="SUPFAM" id="SSF143985">
    <property type="entry name" value="L,D-transpeptidase pre-catalytic domain-like"/>
    <property type="match status" value="1"/>
</dbReference>
<keyword evidence="4 6" id="KW-0573">Peptidoglycan synthesis</keyword>
<comment type="caution">
    <text evidence="8">The sequence shown here is derived from an EMBL/GenBank/DDBJ whole genome shotgun (WGS) entry which is preliminary data.</text>
</comment>
<keyword evidence="3 6" id="KW-0133">Cell shape</keyword>
<dbReference type="PANTHER" id="PTHR30582">
    <property type="entry name" value="L,D-TRANSPEPTIDASE"/>
    <property type="match status" value="1"/>
</dbReference>
<keyword evidence="2" id="KW-0808">Transferase</keyword>
<sequence>MNKTTKRLLFAVLILLLFLLTVYFVLALYYREGFSLNTWINGVYCTGKTVEEVNSELLSHTEAPDVVIVDKAGEKYTITLADVDYHADFSSALEAYRQEQNPYLWVDNVLFHSRRTLAPVVTVDEEALRRAYNALDFVQTEQKRIKDYSLTRDAEGAYVFTDGLSDRIDLEKAFLALKQIVENGQETLNLQESGCYYEITPDESQKALRNLWKEIERFQTCDIVYCFGEERHPVTAADCAFFLTAENGLPVQDEKGSFVLDEQAVTAYVQSLAEEYDGYGRTRQFHSTRGDVITIDGGTYGSKMDRKKETAYLLEHLLDPGVHTGTPQSHIPSYEREAFCYGKNDIGDTYIEVDMTEQKMYYYEKGVLKLETEIVTGNMRRRMGTPEGVNFVYNKQKNRVLRGPGYASPVKFWMPVKGGIGIHDAGWRKEFGGDIYQTAGSHGCINTPKDKMEELFDCVQIGTPVVMFY</sequence>
<name>A0A6L5YGN8_9FIRM</name>
<dbReference type="UniPathway" id="UPA00219"/>
<dbReference type="GO" id="GO:0005576">
    <property type="term" value="C:extracellular region"/>
    <property type="evidence" value="ECO:0007669"/>
    <property type="project" value="TreeGrafter"/>
</dbReference>
<dbReference type="InterPro" id="IPR050979">
    <property type="entry name" value="LD-transpeptidase"/>
</dbReference>
<dbReference type="GO" id="GO:0071555">
    <property type="term" value="P:cell wall organization"/>
    <property type="evidence" value="ECO:0007669"/>
    <property type="project" value="UniProtKB-UniRule"/>
</dbReference>
<dbReference type="InterPro" id="IPR038054">
    <property type="entry name" value="LD_TPept-like_central_sf"/>
</dbReference>
<evidence type="ECO:0000313" key="8">
    <source>
        <dbReference type="EMBL" id="MST57108.1"/>
    </source>
</evidence>
<evidence type="ECO:0000256" key="3">
    <source>
        <dbReference type="ARBA" id="ARBA00022960"/>
    </source>
</evidence>
<proteinExistence type="predicted"/>
<dbReference type="GO" id="GO:0018104">
    <property type="term" value="P:peptidoglycan-protein cross-linking"/>
    <property type="evidence" value="ECO:0007669"/>
    <property type="project" value="TreeGrafter"/>
</dbReference>
<evidence type="ECO:0000256" key="6">
    <source>
        <dbReference type="PROSITE-ProRule" id="PRU01373"/>
    </source>
</evidence>
<feature type="active site" description="Proton donor/acceptor" evidence="6">
    <location>
        <position position="423"/>
    </location>
</feature>
<accession>A0A6L5YGN8</accession>
<dbReference type="EMBL" id="VUMU01000002">
    <property type="protein sequence ID" value="MST57108.1"/>
    <property type="molecule type" value="Genomic_DNA"/>
</dbReference>
<protein>
    <submittedName>
        <fullName evidence="8">L,D-transpeptidase family protein</fullName>
    </submittedName>
</protein>
<dbReference type="Gene3D" id="3.10.20.800">
    <property type="match status" value="1"/>
</dbReference>
<dbReference type="GO" id="GO:0071972">
    <property type="term" value="F:peptidoglycan L,D-transpeptidase activity"/>
    <property type="evidence" value="ECO:0007669"/>
    <property type="project" value="TreeGrafter"/>
</dbReference>
<evidence type="ECO:0000256" key="1">
    <source>
        <dbReference type="ARBA" id="ARBA00004752"/>
    </source>
</evidence>
<keyword evidence="5 6" id="KW-0961">Cell wall biogenesis/degradation</keyword>
<dbReference type="InterPro" id="IPR022029">
    <property type="entry name" value="YoaR-like_PG-bd"/>
</dbReference>
<dbReference type="GO" id="GO:0016740">
    <property type="term" value="F:transferase activity"/>
    <property type="evidence" value="ECO:0007669"/>
    <property type="project" value="UniProtKB-KW"/>
</dbReference>
<gene>
    <name evidence="8" type="ORF">FYJ59_02400</name>
</gene>
<dbReference type="Pfam" id="PF03734">
    <property type="entry name" value="YkuD"/>
    <property type="match status" value="1"/>
</dbReference>
<organism evidence="8 9">
    <name type="scientific">Waltera intestinalis</name>
    <dbReference type="NCBI Taxonomy" id="2606635"/>
    <lineage>
        <taxon>Bacteria</taxon>
        <taxon>Bacillati</taxon>
        <taxon>Bacillota</taxon>
        <taxon>Clostridia</taxon>
        <taxon>Lachnospirales</taxon>
        <taxon>Lachnospiraceae</taxon>
        <taxon>Waltera</taxon>
    </lineage>
</organism>
<evidence type="ECO:0000313" key="9">
    <source>
        <dbReference type="Proteomes" id="UP000476055"/>
    </source>
</evidence>
<reference evidence="8 9" key="1">
    <citation type="submission" date="2019-08" db="EMBL/GenBank/DDBJ databases">
        <title>In-depth cultivation of the pig gut microbiome towards novel bacterial diversity and tailored functional studies.</title>
        <authorList>
            <person name="Wylensek D."/>
            <person name="Hitch T.C.A."/>
            <person name="Clavel T."/>
        </authorList>
    </citation>
    <scope>NUCLEOTIDE SEQUENCE [LARGE SCALE GENOMIC DNA]</scope>
    <source>
        <strain evidence="8 9">WCA3-601-WT-6H</strain>
    </source>
</reference>
<dbReference type="Proteomes" id="UP000476055">
    <property type="component" value="Unassembled WGS sequence"/>
</dbReference>
<evidence type="ECO:0000256" key="4">
    <source>
        <dbReference type="ARBA" id="ARBA00022984"/>
    </source>
</evidence>
<dbReference type="CDD" id="cd16913">
    <property type="entry name" value="YkuD_like"/>
    <property type="match status" value="1"/>
</dbReference>
<dbReference type="GO" id="GO:0008360">
    <property type="term" value="P:regulation of cell shape"/>
    <property type="evidence" value="ECO:0007669"/>
    <property type="project" value="UniProtKB-UniRule"/>
</dbReference>
<evidence type="ECO:0000259" key="7">
    <source>
        <dbReference type="PROSITE" id="PS52029"/>
    </source>
</evidence>
<feature type="domain" description="L,D-TPase catalytic" evidence="7">
    <location>
        <begin position="349"/>
        <end position="468"/>
    </location>
</feature>
<comment type="pathway">
    <text evidence="1 6">Cell wall biogenesis; peptidoglycan biosynthesis.</text>
</comment>
<feature type="active site" description="Nucleophile" evidence="6">
    <location>
        <position position="444"/>
    </location>
</feature>
<evidence type="ECO:0000256" key="2">
    <source>
        <dbReference type="ARBA" id="ARBA00022679"/>
    </source>
</evidence>
<dbReference type="InterPro" id="IPR038063">
    <property type="entry name" value="Transpep_catalytic_dom"/>
</dbReference>
<dbReference type="InterPro" id="IPR005490">
    <property type="entry name" value="LD_TPept_cat_dom"/>
</dbReference>
<dbReference type="RefSeq" id="WP_154495111.1">
    <property type="nucleotide sequence ID" value="NZ_VUMU01000002.1"/>
</dbReference>